<keyword evidence="15" id="KW-0720">Serine protease</keyword>
<evidence type="ECO:0000256" key="35">
    <source>
        <dbReference type="PROSITE-ProRule" id="PRU00302"/>
    </source>
</evidence>
<dbReference type="PROSITE" id="PS50923">
    <property type="entry name" value="SUSHI"/>
    <property type="match status" value="2"/>
</dbReference>
<feature type="binding site" evidence="33">
    <location>
        <position position="241"/>
    </location>
    <ligand>
        <name>Ca(2+)</name>
        <dbReference type="ChEBI" id="CHEBI:29108"/>
        <label>3</label>
    </ligand>
</feature>
<gene>
    <name evidence="40" type="ORF">GDO86_012945</name>
</gene>
<dbReference type="Pfam" id="PF00089">
    <property type="entry name" value="Trypsin"/>
    <property type="match status" value="1"/>
</dbReference>
<feature type="signal peptide" evidence="36">
    <location>
        <begin position="1"/>
        <end position="21"/>
    </location>
</feature>
<keyword evidence="13" id="KW-0378">Hydrolase</keyword>
<feature type="binding site" evidence="33">
    <location>
        <position position="123"/>
    </location>
    <ligand>
        <name>Ca(2+)</name>
        <dbReference type="ChEBI" id="CHEBI:29108"/>
        <label>1</label>
    </ligand>
</feature>
<comment type="function">
    <text evidence="24">Protein C is a vitamin K-dependent serine protease that regulates blood coagulation by inactivating factors Va and VIIIa in the presence of calcium ions and phospholipids. Exerts a protective effect on the endothelial cell barrier function.</text>
</comment>
<dbReference type="SUPFAM" id="SSF49854">
    <property type="entry name" value="Spermadhesin, CUB domain"/>
    <property type="match status" value="2"/>
</dbReference>
<keyword evidence="5" id="KW-0245">EGF-like domain</keyword>
<dbReference type="InterPro" id="IPR043504">
    <property type="entry name" value="Peptidase_S1_PA_chymotrypsin"/>
</dbReference>
<comment type="catalytic activity">
    <reaction evidence="23">
        <text>Degradation of blood coagulation factors Va and VIIIa.</text>
        <dbReference type="EC" id="3.4.21.69"/>
    </reaction>
</comment>
<feature type="binding site" evidence="33">
    <location>
        <position position="68"/>
    </location>
    <ligand>
        <name>Ca(2+)</name>
        <dbReference type="ChEBI" id="CHEBI:29108"/>
        <label>1</label>
    </ligand>
</feature>
<feature type="chain" id="PRO_5035795838" description="Vitamin K-dependent protein C" evidence="36">
    <location>
        <begin position="22"/>
        <end position="685"/>
    </location>
</feature>
<feature type="disulfide bond" evidence="31">
    <location>
        <begin position="73"/>
        <end position="91"/>
    </location>
</feature>
<dbReference type="GO" id="GO:0006508">
    <property type="term" value="P:proteolysis"/>
    <property type="evidence" value="ECO:0007669"/>
    <property type="project" value="UniProtKB-KW"/>
</dbReference>
<dbReference type="PROSITE" id="PS01180">
    <property type="entry name" value="CUB"/>
    <property type="match status" value="2"/>
</dbReference>
<keyword evidence="10 33" id="KW-0479">Metal-binding</keyword>
<keyword evidence="4" id="KW-0964">Secreted</keyword>
<dbReference type="InterPro" id="IPR000742">
    <property type="entry name" value="EGF"/>
</dbReference>
<dbReference type="GO" id="GO:0005509">
    <property type="term" value="F:calcium ion binding"/>
    <property type="evidence" value="ECO:0007669"/>
    <property type="project" value="InterPro"/>
</dbReference>
<dbReference type="GO" id="GO:0005783">
    <property type="term" value="C:endoplasmic reticulum"/>
    <property type="evidence" value="ECO:0007669"/>
    <property type="project" value="UniProtKB-SubCell"/>
</dbReference>
<dbReference type="InterPro" id="IPR000436">
    <property type="entry name" value="Sushi_SCR_CCP_dom"/>
</dbReference>
<proteinExistence type="predicted"/>
<dbReference type="InterPro" id="IPR024175">
    <property type="entry name" value="Pept_S1A_C1r/C1S/mannan-bd"/>
</dbReference>
<feature type="disulfide bond" evidence="31">
    <location>
        <begin position="324"/>
        <end position="357"/>
    </location>
</feature>
<dbReference type="SMART" id="SM00179">
    <property type="entry name" value="EGF_CA"/>
    <property type="match status" value="1"/>
</dbReference>
<dbReference type="PANTHER" id="PTHR24255:SF10">
    <property type="entry name" value="MANNAN-BINDING LECTIN SERINE PROTEASE 2"/>
    <property type="match status" value="1"/>
</dbReference>
<dbReference type="CDD" id="cd00190">
    <property type="entry name" value="Tryp_SPc"/>
    <property type="match status" value="1"/>
</dbReference>
<dbReference type="GO" id="GO:0007596">
    <property type="term" value="P:blood coagulation"/>
    <property type="evidence" value="ECO:0007669"/>
    <property type="project" value="UniProtKB-KW"/>
</dbReference>
<keyword evidence="8" id="KW-0645">Protease</keyword>
<feature type="disulfide bond" evidence="31 34">
    <location>
        <begin position="182"/>
        <end position="209"/>
    </location>
</feature>
<keyword evidence="19" id="KW-0094">Blood coagulation</keyword>
<keyword evidence="17" id="KW-0180">Complement pathway</keyword>
<sequence>MRKLWVLPFIWIAVTLCNNDATELTDLFGRISSPGFPNPYPNDLLMTWNIKVPEGYRIKIYFTYFNVELSYLCEYDYVKLSSKGTDVAHFCGKESTDTEKAPGDAVFYSLDNKMMVSFKSDYSNEKEFTGFEAFYAAEDINECEKNPEFCDHFCHNHLGGFSCSCRSGFSLHYNKKICLAKCDDVVFKGTSGEITSPDYPGVYPKLCRCKYSIQVEEGLYIILKFLDFNVEFHPDVLCPYDNLQIFAKGKEVKLCGETLPEDIEIYSNSVEIMFITDDSGYHTGWKFQYTTKAILCPAPILPLRGYFTPVQISYAAGDHLSVSCDKGYVLLEAGRTITSFTTFCQKDGTWAKNIPDCLIVDCGNPDEIDNGTYNFGTVKEMTTYNSTVQYECTRPFYYMKDGKGLYRCGAEGFWEDINSGSKTPPICIPDCGMRKPGTAVRIIGGELARLGEFPWQVYLNINNVRGGGALLLDNWVITAAHVVYSHYDMSKIIVKMGIISTNQTNYVKSIPEAIFIQEGYKPGSFNNDIALIKLKNKVPLSENILGICLPENGKQYQISHLDSDNHVGLVAGWGRTERVSISRRLRFVEVNIIDHGECKSQYAKIDSHHTVTENMVCAGFESGGKDSCSGDSGGALAFMEAKSKKWFIGGIVSWGTEECGVAKQYGVYTKVINFLDWIEQTIQSN</sequence>
<feature type="domain" description="Peptidase S1" evidence="38">
    <location>
        <begin position="442"/>
        <end position="683"/>
    </location>
</feature>
<evidence type="ECO:0000256" key="20">
    <source>
        <dbReference type="ARBA" id="ARBA00023157"/>
    </source>
</evidence>
<dbReference type="InterPro" id="IPR001314">
    <property type="entry name" value="Peptidase_S1A"/>
</dbReference>
<dbReference type="Gene3D" id="2.10.25.10">
    <property type="entry name" value="Laminin"/>
    <property type="match status" value="1"/>
</dbReference>
<dbReference type="PROSITE" id="PS00010">
    <property type="entry name" value="ASX_HYDROXYL"/>
    <property type="match status" value="1"/>
</dbReference>
<dbReference type="AlphaFoldDB" id="A0A8T2ITA2"/>
<keyword evidence="22 32" id="KW-0379">Hydroxylation</keyword>
<dbReference type="Proteomes" id="UP000812440">
    <property type="component" value="Chromosome 7"/>
</dbReference>
<evidence type="ECO:0000256" key="33">
    <source>
        <dbReference type="PIRSR" id="PIRSR001155-4"/>
    </source>
</evidence>
<feature type="disulfide bond" evidence="31">
    <location>
        <begin position="362"/>
        <end position="408"/>
    </location>
</feature>
<reference evidence="40" key="1">
    <citation type="thesis" date="2020" institute="ProQuest LLC" country="789 East Eisenhower Parkway, Ann Arbor, MI, USA">
        <title>Comparative Genomics and Chromosome Evolution.</title>
        <authorList>
            <person name="Mudd A.B."/>
        </authorList>
    </citation>
    <scope>NUCLEOTIDE SEQUENCE</scope>
    <source>
        <strain evidence="40">Female2</strain>
        <tissue evidence="40">Blood</tissue>
    </source>
</reference>
<evidence type="ECO:0000256" key="25">
    <source>
        <dbReference type="ARBA" id="ARBA00038995"/>
    </source>
</evidence>
<dbReference type="InterPro" id="IPR033116">
    <property type="entry name" value="TRYPSIN_SER"/>
</dbReference>
<feature type="domain" description="CUB" evidence="37">
    <location>
        <begin position="17"/>
        <end position="138"/>
    </location>
</feature>
<keyword evidence="12" id="KW-0677">Repeat</keyword>
<dbReference type="FunFam" id="2.40.10.10:FF:000011">
    <property type="entry name" value="Coagulation factor X"/>
    <property type="match status" value="1"/>
</dbReference>
<comment type="subcellular location">
    <subcellularLocation>
        <location evidence="1">Endoplasmic reticulum</location>
    </subcellularLocation>
    <subcellularLocation>
        <location evidence="2">Golgi apparatus</location>
    </subcellularLocation>
    <subcellularLocation>
        <location evidence="3">Secreted</location>
    </subcellularLocation>
</comment>
<evidence type="ECO:0000256" key="21">
    <source>
        <dbReference type="ARBA" id="ARBA00023180"/>
    </source>
</evidence>
<evidence type="ECO:0000259" key="38">
    <source>
        <dbReference type="PROSITE" id="PS50240"/>
    </source>
</evidence>
<dbReference type="PIRSF" id="PIRSF001155">
    <property type="entry name" value="C1r_C1s_MASP"/>
    <property type="match status" value="1"/>
</dbReference>
<evidence type="ECO:0000256" key="7">
    <source>
        <dbReference type="ARBA" id="ARBA00022659"/>
    </source>
</evidence>
<dbReference type="GO" id="GO:0005615">
    <property type="term" value="C:extracellular space"/>
    <property type="evidence" value="ECO:0007669"/>
    <property type="project" value="TreeGrafter"/>
</dbReference>
<feature type="binding site" evidence="33">
    <location>
        <position position="231"/>
    </location>
    <ligand>
        <name>Ca(2+)</name>
        <dbReference type="ChEBI" id="CHEBI:29108"/>
        <label>3</label>
    </ligand>
</feature>
<feature type="active site" description="Charge relay system" evidence="30">
    <location>
        <position position="528"/>
    </location>
</feature>
<dbReference type="GO" id="GO:0006958">
    <property type="term" value="P:complement activation, classical pathway"/>
    <property type="evidence" value="ECO:0007669"/>
    <property type="project" value="UniProtKB-KW"/>
</dbReference>
<dbReference type="Gene3D" id="2.10.70.10">
    <property type="entry name" value="Complement Module, domain 1"/>
    <property type="match status" value="2"/>
</dbReference>
<dbReference type="SUPFAM" id="SSF57535">
    <property type="entry name" value="Complement control module/SCR domain"/>
    <property type="match status" value="2"/>
</dbReference>
<evidence type="ECO:0000259" key="37">
    <source>
        <dbReference type="PROSITE" id="PS01180"/>
    </source>
</evidence>
<evidence type="ECO:0000256" key="3">
    <source>
        <dbReference type="ARBA" id="ARBA00004613"/>
    </source>
</evidence>
<keyword evidence="11 36" id="KW-0732">Signal</keyword>
<dbReference type="EC" id="3.4.21.69" evidence="25"/>
<dbReference type="InterPro" id="IPR000152">
    <property type="entry name" value="EGF-type_Asp/Asn_hydroxyl_site"/>
</dbReference>
<dbReference type="InterPro" id="IPR049883">
    <property type="entry name" value="NOTCH1_EGF-like"/>
</dbReference>
<dbReference type="FunFam" id="2.60.120.290:FF:000006">
    <property type="entry name" value="Mannan-binding lectin serine protease 1"/>
    <property type="match status" value="1"/>
</dbReference>
<feature type="binding site" evidence="33">
    <location>
        <position position="277"/>
    </location>
    <ligand>
        <name>Ca(2+)</name>
        <dbReference type="ChEBI" id="CHEBI:29108"/>
        <label>3</label>
    </ligand>
</feature>
<evidence type="ECO:0000313" key="41">
    <source>
        <dbReference type="Proteomes" id="UP000812440"/>
    </source>
</evidence>
<feature type="disulfide bond" evidence="31">
    <location>
        <begin position="598"/>
        <end position="617"/>
    </location>
</feature>
<feature type="binding site" evidence="33">
    <location>
        <position position="121"/>
    </location>
    <ligand>
        <name>Ca(2+)</name>
        <dbReference type="ChEBI" id="CHEBI:29108"/>
        <label>1</label>
    </ligand>
</feature>
<evidence type="ECO:0000256" key="18">
    <source>
        <dbReference type="ARBA" id="ARBA00023034"/>
    </source>
</evidence>
<feature type="binding site" evidence="33">
    <location>
        <position position="76"/>
    </location>
    <ligand>
        <name>Ca(2+)</name>
        <dbReference type="ChEBI" id="CHEBI:29108"/>
        <label>1</label>
    </ligand>
</feature>
<evidence type="ECO:0000256" key="26">
    <source>
        <dbReference type="ARBA" id="ARBA00040219"/>
    </source>
</evidence>
<dbReference type="Pfam" id="PF07645">
    <property type="entry name" value="EGF_CA"/>
    <property type="match status" value="1"/>
</dbReference>
<dbReference type="PROSITE" id="PS00135">
    <property type="entry name" value="TRYPSIN_SER"/>
    <property type="match status" value="1"/>
</dbReference>
<evidence type="ECO:0000256" key="16">
    <source>
        <dbReference type="ARBA" id="ARBA00022859"/>
    </source>
</evidence>
<keyword evidence="6" id="KW-0399">Innate immunity</keyword>
<keyword evidence="7 35" id="KW-0768">Sushi</keyword>
<dbReference type="FunFam" id="2.60.120.290:FF:000012">
    <property type="entry name" value="mannan-binding lectin serine protease 1 isoform X1"/>
    <property type="match status" value="1"/>
</dbReference>
<evidence type="ECO:0000256" key="31">
    <source>
        <dbReference type="PIRSR" id="PIRSR001155-2"/>
    </source>
</evidence>
<dbReference type="Gene3D" id="2.40.10.10">
    <property type="entry name" value="Trypsin-like serine proteases"/>
    <property type="match status" value="2"/>
</dbReference>
<feature type="domain" description="Sushi" evidence="39">
    <location>
        <begin position="294"/>
        <end position="359"/>
    </location>
</feature>
<evidence type="ECO:0000256" key="13">
    <source>
        <dbReference type="ARBA" id="ARBA00022801"/>
    </source>
</evidence>
<evidence type="ECO:0000256" key="36">
    <source>
        <dbReference type="SAM" id="SignalP"/>
    </source>
</evidence>
<dbReference type="InterPro" id="IPR001881">
    <property type="entry name" value="EGF-like_Ca-bd_dom"/>
</dbReference>
<evidence type="ECO:0000256" key="12">
    <source>
        <dbReference type="ARBA" id="ARBA00022737"/>
    </source>
</evidence>
<keyword evidence="14" id="KW-0256">Endoplasmic reticulum</keyword>
<feature type="domain" description="CUB" evidence="37">
    <location>
        <begin position="182"/>
        <end position="292"/>
    </location>
</feature>
<dbReference type="GO" id="GO:0004252">
    <property type="term" value="F:serine-type endopeptidase activity"/>
    <property type="evidence" value="ECO:0007669"/>
    <property type="project" value="UniProtKB-EC"/>
</dbReference>
<dbReference type="GO" id="GO:0045087">
    <property type="term" value="P:innate immune response"/>
    <property type="evidence" value="ECO:0007669"/>
    <property type="project" value="UniProtKB-KW"/>
</dbReference>
<evidence type="ECO:0000256" key="28">
    <source>
        <dbReference type="ARBA" id="ARBA00042403"/>
    </source>
</evidence>
<evidence type="ECO:0000256" key="11">
    <source>
        <dbReference type="ARBA" id="ARBA00022729"/>
    </source>
</evidence>
<evidence type="ECO:0000313" key="40">
    <source>
        <dbReference type="EMBL" id="KAG8434787.1"/>
    </source>
</evidence>
<evidence type="ECO:0000256" key="30">
    <source>
        <dbReference type="PIRSR" id="PIRSR001155-1"/>
    </source>
</evidence>
<dbReference type="SMART" id="SM00032">
    <property type="entry name" value="CCP"/>
    <property type="match status" value="2"/>
</dbReference>
<dbReference type="PANTHER" id="PTHR24255">
    <property type="entry name" value="COMPLEMENT COMPONENT 1, S SUBCOMPONENT-RELATED"/>
    <property type="match status" value="1"/>
</dbReference>
<dbReference type="OrthoDB" id="9985152at2759"/>
<feature type="disulfide bond" evidence="31 34">
    <location>
        <begin position="238"/>
        <end position="255"/>
    </location>
</feature>
<keyword evidence="20 31" id="KW-1015">Disulfide bond</keyword>
<evidence type="ECO:0000256" key="15">
    <source>
        <dbReference type="ARBA" id="ARBA00022825"/>
    </source>
</evidence>
<dbReference type="PROSITE" id="PS01187">
    <property type="entry name" value="EGF_CA"/>
    <property type="match status" value="1"/>
</dbReference>
<evidence type="ECO:0000256" key="17">
    <source>
        <dbReference type="ARBA" id="ARBA00022875"/>
    </source>
</evidence>
<organism evidence="40 41">
    <name type="scientific">Hymenochirus boettgeri</name>
    <name type="common">Congo dwarf clawed frog</name>
    <dbReference type="NCBI Taxonomy" id="247094"/>
    <lineage>
        <taxon>Eukaryota</taxon>
        <taxon>Metazoa</taxon>
        <taxon>Chordata</taxon>
        <taxon>Craniata</taxon>
        <taxon>Vertebrata</taxon>
        <taxon>Euteleostomi</taxon>
        <taxon>Amphibia</taxon>
        <taxon>Batrachia</taxon>
        <taxon>Anura</taxon>
        <taxon>Pipoidea</taxon>
        <taxon>Pipidae</taxon>
        <taxon>Pipinae</taxon>
        <taxon>Hymenochirus</taxon>
    </lineage>
</organism>
<feature type="disulfide bond" evidence="31">
    <location>
        <begin position="296"/>
        <end position="344"/>
    </location>
</feature>
<dbReference type="PRINTS" id="PR00722">
    <property type="entry name" value="CHYMOTRYPSIN"/>
</dbReference>
<dbReference type="SMART" id="SM00042">
    <property type="entry name" value="CUB"/>
    <property type="match status" value="2"/>
</dbReference>
<accession>A0A8T2ITA2</accession>
<dbReference type="GO" id="GO:0005794">
    <property type="term" value="C:Golgi apparatus"/>
    <property type="evidence" value="ECO:0007669"/>
    <property type="project" value="UniProtKB-SubCell"/>
</dbReference>
<feature type="domain" description="Sushi" evidence="39">
    <location>
        <begin position="360"/>
        <end position="429"/>
    </location>
</feature>
<dbReference type="PROSITE" id="PS50240">
    <property type="entry name" value="TRYPSIN_DOM"/>
    <property type="match status" value="1"/>
</dbReference>
<dbReference type="SUPFAM" id="SSF50494">
    <property type="entry name" value="Trypsin-like serine proteases"/>
    <property type="match status" value="1"/>
</dbReference>
<protein>
    <recommendedName>
        <fullName evidence="26">Vitamin K-dependent protein C</fullName>
        <ecNumber evidence="25">3.4.21.69</ecNumber>
    </recommendedName>
    <alternativeName>
        <fullName evidence="29">Anticoagulant protein C</fullName>
    </alternativeName>
    <alternativeName>
        <fullName evidence="27">Autoprothrombin IIA</fullName>
    </alternativeName>
    <alternativeName>
        <fullName evidence="28">Blood coagulation factor XIV</fullName>
    </alternativeName>
</protein>
<evidence type="ECO:0000256" key="24">
    <source>
        <dbReference type="ARBA" id="ARBA00037553"/>
    </source>
</evidence>
<keyword evidence="16" id="KW-0391">Immunity</keyword>
<evidence type="ECO:0000256" key="34">
    <source>
        <dbReference type="PROSITE-ProRule" id="PRU00059"/>
    </source>
</evidence>
<evidence type="ECO:0000256" key="32">
    <source>
        <dbReference type="PIRSR" id="PIRSR001155-3"/>
    </source>
</evidence>
<comment type="caution">
    <text evidence="35">Lacks conserved residue(s) required for the propagation of feature annotation.</text>
</comment>
<dbReference type="Gene3D" id="2.60.120.290">
    <property type="entry name" value="Spermadhesin, CUB domain"/>
    <property type="match status" value="2"/>
</dbReference>
<dbReference type="FunFam" id="2.10.70.10:FF:000016">
    <property type="entry name" value="Mannan-binding lectin serine protease 1"/>
    <property type="match status" value="1"/>
</dbReference>
<evidence type="ECO:0000256" key="9">
    <source>
        <dbReference type="ARBA" id="ARBA00022696"/>
    </source>
</evidence>
<evidence type="ECO:0000256" key="19">
    <source>
        <dbReference type="ARBA" id="ARBA00023084"/>
    </source>
</evidence>
<dbReference type="SMART" id="SM00020">
    <property type="entry name" value="Tryp_SPc"/>
    <property type="match status" value="1"/>
</dbReference>
<dbReference type="Pfam" id="PF00431">
    <property type="entry name" value="CUB"/>
    <property type="match status" value="2"/>
</dbReference>
<keyword evidence="18" id="KW-0333">Golgi apparatus</keyword>
<dbReference type="InterPro" id="IPR009003">
    <property type="entry name" value="Peptidase_S1_PA"/>
</dbReference>
<feature type="active site" description="Charge relay system" evidence="30">
    <location>
        <position position="632"/>
    </location>
</feature>
<feature type="disulfide bond" evidence="31">
    <location>
        <begin position="143"/>
        <end position="154"/>
    </location>
</feature>
<evidence type="ECO:0000259" key="39">
    <source>
        <dbReference type="PROSITE" id="PS50923"/>
    </source>
</evidence>
<feature type="disulfide bond" evidence="31">
    <location>
        <begin position="628"/>
        <end position="659"/>
    </location>
</feature>
<feature type="binding site" evidence="33">
    <location>
        <position position="156"/>
    </location>
    <ligand>
        <name>Ca(2+)</name>
        <dbReference type="ChEBI" id="CHEBI:29108"/>
        <label>2</label>
    </ligand>
</feature>
<dbReference type="InterPro" id="IPR035976">
    <property type="entry name" value="Sushi/SCR/CCP_sf"/>
</dbReference>
<feature type="binding site" evidence="33">
    <location>
        <position position="160"/>
    </location>
    <ligand>
        <name>Ca(2+)</name>
        <dbReference type="ChEBI" id="CHEBI:29108"/>
        <label>2</label>
    </ligand>
</feature>
<dbReference type="InterPro" id="IPR000859">
    <property type="entry name" value="CUB_dom"/>
</dbReference>
<dbReference type="CDD" id="cd00041">
    <property type="entry name" value="CUB"/>
    <property type="match status" value="2"/>
</dbReference>
<feature type="disulfide bond" evidence="31">
    <location>
        <begin position="165"/>
        <end position="178"/>
    </location>
</feature>
<comment type="caution">
    <text evidence="40">The sequence shown here is derived from an EMBL/GenBank/DDBJ whole genome shotgun (WGS) entry which is preliminary data.</text>
</comment>
<evidence type="ECO:0000256" key="29">
    <source>
        <dbReference type="ARBA" id="ARBA00042906"/>
    </source>
</evidence>
<feature type="active site" description="Charge relay system" evidence="30">
    <location>
        <position position="481"/>
    </location>
</feature>
<dbReference type="CDD" id="cd00033">
    <property type="entry name" value="CCP"/>
    <property type="match status" value="2"/>
</dbReference>
<evidence type="ECO:0000256" key="1">
    <source>
        <dbReference type="ARBA" id="ARBA00004240"/>
    </source>
</evidence>
<evidence type="ECO:0000256" key="10">
    <source>
        <dbReference type="ARBA" id="ARBA00022723"/>
    </source>
</evidence>
<dbReference type="InterPro" id="IPR035914">
    <property type="entry name" value="Sperma_CUB_dom_sf"/>
</dbReference>
<evidence type="ECO:0000256" key="23">
    <source>
        <dbReference type="ARBA" id="ARBA00036045"/>
    </source>
</evidence>
<feature type="binding site" evidence="33">
    <location>
        <position position="279"/>
    </location>
    <ligand>
        <name>Ca(2+)</name>
        <dbReference type="ChEBI" id="CHEBI:29108"/>
        <label>3</label>
    </ligand>
</feature>
<evidence type="ECO:0000256" key="6">
    <source>
        <dbReference type="ARBA" id="ARBA00022588"/>
    </source>
</evidence>
<dbReference type="Pfam" id="PF00084">
    <property type="entry name" value="Sushi"/>
    <property type="match status" value="2"/>
</dbReference>
<comment type="PTM">
    <text evidence="32">The iron and 2-oxoglutarate dependent 3-hydroxylation of aspartate and asparagine is (R) stereospecific within EGF domains.</text>
</comment>
<evidence type="ECO:0000256" key="8">
    <source>
        <dbReference type="ARBA" id="ARBA00022670"/>
    </source>
</evidence>
<keyword evidence="21" id="KW-0325">Glycoprotein</keyword>
<feature type="disulfide bond" description="Interchain (between heavy and light chains)" evidence="31">
    <location>
        <begin position="431"/>
        <end position="548"/>
    </location>
</feature>
<evidence type="ECO:0000256" key="27">
    <source>
        <dbReference type="ARBA" id="ARBA00041306"/>
    </source>
</evidence>
<dbReference type="SUPFAM" id="SSF57196">
    <property type="entry name" value="EGF/Laminin"/>
    <property type="match status" value="1"/>
</dbReference>
<evidence type="ECO:0000256" key="2">
    <source>
        <dbReference type="ARBA" id="ARBA00004555"/>
    </source>
</evidence>
<feature type="binding site" evidence="33">
    <location>
        <position position="142"/>
    </location>
    <ligand>
        <name>Ca(2+)</name>
        <dbReference type="ChEBI" id="CHEBI:29108"/>
        <label>2</label>
    </ligand>
</feature>
<feature type="binding site" evidence="33">
    <location>
        <position position="139"/>
    </location>
    <ligand>
        <name>Ca(2+)</name>
        <dbReference type="ChEBI" id="CHEBI:29108"/>
        <label>2</label>
    </ligand>
</feature>
<keyword evidence="9" id="KW-0356">Hemostasis</keyword>
<dbReference type="EMBL" id="JAACNH010000008">
    <property type="protein sequence ID" value="KAG8434787.1"/>
    <property type="molecule type" value="Genomic_DNA"/>
</dbReference>
<dbReference type="CDD" id="cd00054">
    <property type="entry name" value="EGF_CA"/>
    <property type="match status" value="1"/>
</dbReference>
<dbReference type="InterPro" id="IPR001254">
    <property type="entry name" value="Trypsin_dom"/>
</dbReference>
<evidence type="ECO:0000256" key="22">
    <source>
        <dbReference type="ARBA" id="ARBA00023278"/>
    </source>
</evidence>
<feature type="disulfide bond" evidence="31">
    <location>
        <begin position="150"/>
        <end position="163"/>
    </location>
</feature>
<evidence type="ECO:0000256" key="14">
    <source>
        <dbReference type="ARBA" id="ARBA00022824"/>
    </source>
</evidence>
<keyword evidence="33" id="KW-0106">Calcium</keyword>
<evidence type="ECO:0000256" key="5">
    <source>
        <dbReference type="ARBA" id="ARBA00022536"/>
    </source>
</evidence>
<keyword evidence="41" id="KW-1185">Reference proteome</keyword>
<feature type="disulfide bond" evidence="31">
    <location>
        <begin position="392"/>
        <end position="427"/>
    </location>
</feature>
<evidence type="ECO:0000256" key="4">
    <source>
        <dbReference type="ARBA" id="ARBA00022525"/>
    </source>
</evidence>
<feature type="modified residue" description="(3R)-3-hydroxyasparagine" evidence="32">
    <location>
        <position position="156"/>
    </location>
</feature>
<dbReference type="PROSITE" id="PS01186">
    <property type="entry name" value="EGF_2"/>
    <property type="match status" value="1"/>
</dbReference>
<name>A0A8T2ITA2_9PIPI</name>
<dbReference type="InterPro" id="IPR018097">
    <property type="entry name" value="EGF_Ca-bd_CS"/>
</dbReference>
<dbReference type="SMART" id="SM00181">
    <property type="entry name" value="EGF"/>
    <property type="match status" value="1"/>
</dbReference>